<dbReference type="RefSeq" id="WP_027217876.1">
    <property type="nucleotide sequence ID" value="NZ_FOXO01000003.1"/>
</dbReference>
<keyword evidence="2" id="KW-1185">Reference proteome</keyword>
<dbReference type="InterPro" id="IPR026002">
    <property type="entry name" value="ATC_hydrolase-like"/>
</dbReference>
<accession>A0A1I5R9J6</accession>
<reference evidence="2" key="1">
    <citation type="submission" date="2016-10" db="EMBL/GenBank/DDBJ databases">
        <authorList>
            <person name="Varghese N."/>
            <person name="Submissions S."/>
        </authorList>
    </citation>
    <scope>NUCLEOTIDE SEQUENCE [LARGE SCALE GENOMIC DNA]</scope>
    <source>
        <strain evidence="2">P18</strain>
    </source>
</reference>
<dbReference type="AlphaFoldDB" id="A0A1I5R9J6"/>
<protein>
    <submittedName>
        <fullName evidence="1">L-2-amino-thiazoline-4-carboxylic acid hydrolase</fullName>
    </submittedName>
</protein>
<keyword evidence="1" id="KW-0378">Hydrolase</keyword>
<gene>
    <name evidence="1" type="ORF">SAMN04487928_103190</name>
</gene>
<organism evidence="1 2">
    <name type="scientific">Butyrivibrio proteoclasticus</name>
    <dbReference type="NCBI Taxonomy" id="43305"/>
    <lineage>
        <taxon>Bacteria</taxon>
        <taxon>Bacillati</taxon>
        <taxon>Bacillota</taxon>
        <taxon>Clostridia</taxon>
        <taxon>Lachnospirales</taxon>
        <taxon>Lachnospiraceae</taxon>
        <taxon>Butyrivibrio</taxon>
    </lineage>
</organism>
<sequence length="201" mass="23476">MDRKIKVYKKIYRKAIEKTGLNNVDDRVEAYAARLSKMYASDDFRKHNVYPSTSTLHVYAVIAMCLELKQFGFSDTDIMDYINAGFEARRTFFNVIIAIINALPNSFDIARKWNIGDHEKRMTDGSITYDYFNVTRDKVEYRISKCMYVEMFESYGIRPLCKIFCNTDTRAYSGLTRHVEFIRHSDLSDGPACQDEVIRKC</sequence>
<evidence type="ECO:0000313" key="2">
    <source>
        <dbReference type="Proteomes" id="UP000182624"/>
    </source>
</evidence>
<dbReference type="OrthoDB" id="1999999at2"/>
<dbReference type="GO" id="GO:0016787">
    <property type="term" value="F:hydrolase activity"/>
    <property type="evidence" value="ECO:0007669"/>
    <property type="project" value="UniProtKB-KW"/>
</dbReference>
<dbReference type="Pfam" id="PF14196">
    <property type="entry name" value="ATC_hydrolase"/>
    <property type="match status" value="1"/>
</dbReference>
<evidence type="ECO:0000313" key="1">
    <source>
        <dbReference type="EMBL" id="SFP55017.1"/>
    </source>
</evidence>
<proteinExistence type="predicted"/>
<dbReference type="Proteomes" id="UP000182624">
    <property type="component" value="Unassembled WGS sequence"/>
</dbReference>
<dbReference type="EMBL" id="FOXO01000003">
    <property type="protein sequence ID" value="SFP55017.1"/>
    <property type="molecule type" value="Genomic_DNA"/>
</dbReference>
<name>A0A1I5R9J6_9FIRM</name>